<dbReference type="RefSeq" id="WP_264988032.1">
    <property type="nucleotide sequence ID" value="NZ_BRZA01000002.1"/>
</dbReference>
<name>A0ABQ5NJ07_9BACI</name>
<dbReference type="Proteomes" id="UP001065593">
    <property type="component" value="Unassembled WGS sequence"/>
</dbReference>
<accession>A0ABQ5NJ07</accession>
<keyword evidence="2" id="KW-1185">Reference proteome</keyword>
<comment type="caution">
    <text evidence="1">The sequence shown here is derived from an EMBL/GenBank/DDBJ whole genome shotgun (WGS) entry which is preliminary data.</text>
</comment>
<evidence type="ECO:0000313" key="2">
    <source>
        <dbReference type="Proteomes" id="UP001065593"/>
    </source>
</evidence>
<evidence type="ECO:0000313" key="1">
    <source>
        <dbReference type="EMBL" id="GLC88268.1"/>
    </source>
</evidence>
<dbReference type="EMBL" id="BRZA01000002">
    <property type="protein sequence ID" value="GLC88268.1"/>
    <property type="molecule type" value="Genomic_DNA"/>
</dbReference>
<organism evidence="1 2">
    <name type="scientific">Lysinibacillus piscis</name>
    <dbReference type="NCBI Taxonomy" id="2518931"/>
    <lineage>
        <taxon>Bacteria</taxon>
        <taxon>Bacillati</taxon>
        <taxon>Bacillota</taxon>
        <taxon>Bacilli</taxon>
        <taxon>Bacillales</taxon>
        <taxon>Bacillaceae</taxon>
        <taxon>Lysinibacillus</taxon>
    </lineage>
</organism>
<reference evidence="1" key="1">
    <citation type="submission" date="2022-08" db="EMBL/GenBank/DDBJ databases">
        <title>Draft genome sequence of Lysinibacillus sp. strain KH24.</title>
        <authorList>
            <person name="Kanbe H."/>
            <person name="Itoh H."/>
        </authorList>
    </citation>
    <scope>NUCLEOTIDE SEQUENCE</scope>
    <source>
        <strain evidence="1">KH24</strain>
    </source>
</reference>
<sequence length="102" mass="11619">MNEIQSLMLELLQQYLSNMVVGAKVTIDGVVYDKEIYHTSTKYGLRKYVKLSMEQGLVTRAALVDSHGRELYVKTMNYQKGVQGYVITFPLQIEAKEVKVNA</sequence>
<gene>
    <name evidence="1" type="ORF">LYSBPC_13950</name>
</gene>
<proteinExistence type="predicted"/>
<protein>
    <submittedName>
        <fullName evidence="1">Uncharacterized protein</fullName>
    </submittedName>
</protein>